<evidence type="ECO:0000313" key="5">
    <source>
        <dbReference type="Proteomes" id="UP000006039"/>
    </source>
</evidence>
<dbReference type="HOGENOM" id="CLU_480638_0_0_1"/>
<reference evidence="3" key="2">
    <citation type="submission" date="2010-07" db="EMBL/GenBank/DDBJ databases">
        <authorList>
            <consortium name="The Broad Institute Genome Sequencing Platform"/>
            <consortium name="Broad Institute Genome Sequencing Center for Infectious Disease"/>
            <person name="Ma L.-J."/>
            <person name="Dead R."/>
            <person name="Young S."/>
            <person name="Zeng Q."/>
            <person name="Koehrsen M."/>
            <person name="Alvarado L."/>
            <person name="Berlin A."/>
            <person name="Chapman S.B."/>
            <person name="Chen Z."/>
            <person name="Freedman E."/>
            <person name="Gellesch M."/>
            <person name="Goldberg J."/>
            <person name="Griggs A."/>
            <person name="Gujja S."/>
            <person name="Heilman E.R."/>
            <person name="Heiman D."/>
            <person name="Hepburn T."/>
            <person name="Howarth C."/>
            <person name="Jen D."/>
            <person name="Larson L."/>
            <person name="Mehta T."/>
            <person name="Neiman D."/>
            <person name="Pearson M."/>
            <person name="Roberts A."/>
            <person name="Saif S."/>
            <person name="Shea T."/>
            <person name="Shenoy N."/>
            <person name="Sisk P."/>
            <person name="Stolte C."/>
            <person name="Sykes S."/>
            <person name="Walk T."/>
            <person name="White J."/>
            <person name="Yandava C."/>
            <person name="Haas B."/>
            <person name="Nusbaum C."/>
            <person name="Birren B."/>
        </authorList>
    </citation>
    <scope>NUCLEOTIDE SEQUENCE</scope>
    <source>
        <strain evidence="3">R3-111a-1</strain>
    </source>
</reference>
<dbReference type="GeneID" id="20349920"/>
<evidence type="ECO:0000313" key="3">
    <source>
        <dbReference type="EMBL" id="EJT72602.1"/>
    </source>
</evidence>
<keyword evidence="2" id="KW-0472">Membrane</keyword>
<reference evidence="5" key="1">
    <citation type="submission" date="2010-07" db="EMBL/GenBank/DDBJ databases">
        <title>The genome sequence of Gaeumannomyces graminis var. tritici strain R3-111a-1.</title>
        <authorList>
            <consortium name="The Broad Institute Genome Sequencing Platform"/>
            <person name="Ma L.-J."/>
            <person name="Dead R."/>
            <person name="Young S."/>
            <person name="Zeng Q."/>
            <person name="Koehrsen M."/>
            <person name="Alvarado L."/>
            <person name="Berlin A."/>
            <person name="Chapman S.B."/>
            <person name="Chen Z."/>
            <person name="Freedman E."/>
            <person name="Gellesch M."/>
            <person name="Goldberg J."/>
            <person name="Griggs A."/>
            <person name="Gujja S."/>
            <person name="Heilman E.R."/>
            <person name="Heiman D."/>
            <person name="Hepburn T."/>
            <person name="Howarth C."/>
            <person name="Jen D."/>
            <person name="Larson L."/>
            <person name="Mehta T."/>
            <person name="Neiman D."/>
            <person name="Pearson M."/>
            <person name="Roberts A."/>
            <person name="Saif S."/>
            <person name="Shea T."/>
            <person name="Shenoy N."/>
            <person name="Sisk P."/>
            <person name="Stolte C."/>
            <person name="Sykes S."/>
            <person name="Walk T."/>
            <person name="White J."/>
            <person name="Yandava C."/>
            <person name="Haas B."/>
            <person name="Nusbaum C."/>
            <person name="Birren B."/>
        </authorList>
    </citation>
    <scope>NUCLEOTIDE SEQUENCE [LARGE SCALE GENOMIC DNA]</scope>
    <source>
        <strain evidence="5">R3-111a-1</strain>
    </source>
</reference>
<reference evidence="4" key="5">
    <citation type="submission" date="2018-04" db="UniProtKB">
        <authorList>
            <consortium name="EnsemblFungi"/>
        </authorList>
    </citation>
    <scope>IDENTIFICATION</scope>
    <source>
        <strain evidence="4">R3-111a-1</strain>
    </source>
</reference>
<dbReference type="OrthoDB" id="10609137at2759"/>
<dbReference type="RefSeq" id="XP_009225576.1">
    <property type="nucleotide sequence ID" value="XM_009227312.1"/>
</dbReference>
<dbReference type="EnsemblFungi" id="EJT72602">
    <property type="protein sequence ID" value="EJT72602"/>
    <property type="gene ID" value="GGTG_09462"/>
</dbReference>
<evidence type="ECO:0000256" key="1">
    <source>
        <dbReference type="SAM" id="MobiDB-lite"/>
    </source>
</evidence>
<protein>
    <submittedName>
        <fullName evidence="3 4">Uncharacterized protein</fullName>
    </submittedName>
</protein>
<dbReference type="AlphaFoldDB" id="J3P7H1"/>
<organism evidence="3">
    <name type="scientific">Gaeumannomyces tritici (strain R3-111a-1)</name>
    <name type="common">Wheat and barley take-all root rot fungus</name>
    <name type="synonym">Gaeumannomyces graminis var. tritici</name>
    <dbReference type="NCBI Taxonomy" id="644352"/>
    <lineage>
        <taxon>Eukaryota</taxon>
        <taxon>Fungi</taxon>
        <taxon>Dikarya</taxon>
        <taxon>Ascomycota</taxon>
        <taxon>Pezizomycotina</taxon>
        <taxon>Sordariomycetes</taxon>
        <taxon>Sordariomycetidae</taxon>
        <taxon>Magnaporthales</taxon>
        <taxon>Magnaporthaceae</taxon>
        <taxon>Gaeumannomyces</taxon>
    </lineage>
</organism>
<evidence type="ECO:0000256" key="2">
    <source>
        <dbReference type="SAM" id="Phobius"/>
    </source>
</evidence>
<dbReference type="EMBL" id="GL385399">
    <property type="protein sequence ID" value="EJT72602.1"/>
    <property type="molecule type" value="Genomic_DNA"/>
</dbReference>
<evidence type="ECO:0000313" key="4">
    <source>
        <dbReference type="EnsemblFungi" id="EJT72602"/>
    </source>
</evidence>
<feature type="transmembrane region" description="Helical" evidence="2">
    <location>
        <begin position="48"/>
        <end position="69"/>
    </location>
</feature>
<dbReference type="STRING" id="644352.J3P7H1"/>
<name>J3P7H1_GAET3</name>
<sequence>MSSVVNDPNMAARQDGTHGAPIMEQKPEYPKTTAHAATTKRGHSLKRLLAVLGGTIFVASIAGIITLGVKMNQSENKYHALSEKYDSILSEAHAMTRMIPRHDTAMAAVEGDMYSTAGALGIDVNTVMVTVDLSTTVTVAQSISTTETAETQPKMTTLTTSEAEDVVTLSNTDNWDMPTASPWIDPAETFTEDWETTTTTLTTTSTPAETASEHSISMGPYTFQTSDSTTADTTSTATTLGATTIHLTRSATVVVHESSSTVLETSSADALSGSSTSACACTPHVHTETVWVPHTETVDSTFTQTVYVSLAAAHTTVEEGTVTMIETVPTESISVAQPYPFSSETTTTTVTASSETSSVMPVSHDVPPLATATWLSATSDSSSSSSSSSSDSTTSQTTSSSQTTTMTTTRLYTFTVGPDSHVTTVTLPPLGTATHHHHDNNTATAASARNTVPYFLNGTSSTARTSTVTVVRGSGTAGVLAVAGSTPVFGSPISLAAPGPRTSVVASGAGHKAQGRGGNGNGGGGTPVMGCVVMLVALALVV</sequence>
<keyword evidence="5" id="KW-1185">Reference proteome</keyword>
<gene>
    <name evidence="4" type="primary">20349920</name>
    <name evidence="3" type="ORF">GGTG_09462</name>
</gene>
<keyword evidence="2" id="KW-1133">Transmembrane helix</keyword>
<feature type="region of interest" description="Disordered" evidence="1">
    <location>
        <begin position="378"/>
        <end position="405"/>
    </location>
</feature>
<keyword evidence="2" id="KW-0812">Transmembrane</keyword>
<dbReference type="Proteomes" id="UP000006039">
    <property type="component" value="Unassembled WGS sequence"/>
</dbReference>
<dbReference type="VEuPathDB" id="FungiDB:GGTG_09462"/>
<reference evidence="3" key="3">
    <citation type="submission" date="2010-09" db="EMBL/GenBank/DDBJ databases">
        <title>Annotation of Gaeumannomyces graminis var. tritici R3-111a-1.</title>
        <authorList>
            <consortium name="The Broad Institute Genome Sequencing Platform"/>
            <person name="Ma L.-J."/>
            <person name="Dead R."/>
            <person name="Young S.K."/>
            <person name="Zeng Q."/>
            <person name="Gargeya S."/>
            <person name="Fitzgerald M."/>
            <person name="Haas B."/>
            <person name="Abouelleil A."/>
            <person name="Alvarado L."/>
            <person name="Arachchi H.M."/>
            <person name="Berlin A."/>
            <person name="Brown A."/>
            <person name="Chapman S.B."/>
            <person name="Chen Z."/>
            <person name="Dunbar C."/>
            <person name="Freedman E."/>
            <person name="Gearin G."/>
            <person name="Gellesch M."/>
            <person name="Goldberg J."/>
            <person name="Griggs A."/>
            <person name="Gujja S."/>
            <person name="Heiman D."/>
            <person name="Howarth C."/>
            <person name="Larson L."/>
            <person name="Lui A."/>
            <person name="MacDonald P.J.P."/>
            <person name="Mehta T."/>
            <person name="Montmayeur A."/>
            <person name="Murphy C."/>
            <person name="Neiman D."/>
            <person name="Pearson M."/>
            <person name="Priest M."/>
            <person name="Roberts A."/>
            <person name="Saif S."/>
            <person name="Shea T."/>
            <person name="Shenoy N."/>
            <person name="Sisk P."/>
            <person name="Stolte C."/>
            <person name="Sykes S."/>
            <person name="Yandava C."/>
            <person name="Wortman J."/>
            <person name="Nusbaum C."/>
            <person name="Birren B."/>
        </authorList>
    </citation>
    <scope>NUCLEOTIDE SEQUENCE</scope>
    <source>
        <strain evidence="3">R3-111a-1</strain>
    </source>
</reference>
<feature type="region of interest" description="Disordered" evidence="1">
    <location>
        <begin position="339"/>
        <end position="365"/>
    </location>
</feature>
<proteinExistence type="predicted"/>
<dbReference type="eggNOG" id="ENOG502R5F7">
    <property type="taxonomic scope" value="Eukaryota"/>
</dbReference>
<feature type="region of interest" description="Disordered" evidence="1">
    <location>
        <begin position="1"/>
        <end position="29"/>
    </location>
</feature>
<accession>J3P7H1</accession>
<feature type="compositionally biased region" description="Low complexity" evidence="1">
    <location>
        <begin position="342"/>
        <end position="359"/>
    </location>
</feature>
<reference evidence="4" key="4">
    <citation type="journal article" date="2015" name="G3 (Bethesda)">
        <title>Genome sequences of three phytopathogenic species of the Magnaporthaceae family of fungi.</title>
        <authorList>
            <person name="Okagaki L.H."/>
            <person name="Nunes C.C."/>
            <person name="Sailsbery J."/>
            <person name="Clay B."/>
            <person name="Brown D."/>
            <person name="John T."/>
            <person name="Oh Y."/>
            <person name="Young N."/>
            <person name="Fitzgerald M."/>
            <person name="Haas B.J."/>
            <person name="Zeng Q."/>
            <person name="Young S."/>
            <person name="Adiconis X."/>
            <person name="Fan L."/>
            <person name="Levin J.Z."/>
            <person name="Mitchell T.K."/>
            <person name="Okubara P.A."/>
            <person name="Farman M.L."/>
            <person name="Kohn L.M."/>
            <person name="Birren B."/>
            <person name="Ma L.-J."/>
            <person name="Dean R.A."/>
        </authorList>
    </citation>
    <scope>NUCLEOTIDE SEQUENCE</scope>
    <source>
        <strain evidence="4">R3-111a-1</strain>
    </source>
</reference>